<organism evidence="6 7">
    <name type="scientific">Forsythia ovata</name>
    <dbReference type="NCBI Taxonomy" id="205694"/>
    <lineage>
        <taxon>Eukaryota</taxon>
        <taxon>Viridiplantae</taxon>
        <taxon>Streptophyta</taxon>
        <taxon>Embryophyta</taxon>
        <taxon>Tracheophyta</taxon>
        <taxon>Spermatophyta</taxon>
        <taxon>Magnoliopsida</taxon>
        <taxon>eudicotyledons</taxon>
        <taxon>Gunneridae</taxon>
        <taxon>Pentapetalae</taxon>
        <taxon>asterids</taxon>
        <taxon>lamiids</taxon>
        <taxon>Lamiales</taxon>
        <taxon>Oleaceae</taxon>
        <taxon>Forsythieae</taxon>
        <taxon>Forsythia</taxon>
    </lineage>
</organism>
<comment type="similarity">
    <text evidence="1">Belongs to the disease resistance NB-LRR family.</text>
</comment>
<dbReference type="AlphaFoldDB" id="A0ABD1WUR3"/>
<evidence type="ECO:0000256" key="1">
    <source>
        <dbReference type="ARBA" id="ARBA00008894"/>
    </source>
</evidence>
<evidence type="ECO:0000313" key="7">
    <source>
        <dbReference type="Proteomes" id="UP001604277"/>
    </source>
</evidence>
<evidence type="ECO:0000256" key="2">
    <source>
        <dbReference type="ARBA" id="ARBA00022614"/>
    </source>
</evidence>
<keyword evidence="5" id="KW-0067">ATP-binding</keyword>
<evidence type="ECO:0000256" key="5">
    <source>
        <dbReference type="ARBA" id="ARBA00022840"/>
    </source>
</evidence>
<accession>A0ABD1WUR3</accession>
<keyword evidence="7" id="KW-1185">Reference proteome</keyword>
<evidence type="ECO:0000313" key="6">
    <source>
        <dbReference type="EMBL" id="KAL2553322.1"/>
    </source>
</evidence>
<keyword evidence="2" id="KW-0433">Leucine-rich repeat</keyword>
<proteinExistence type="inferred from homology"/>
<dbReference type="Gene3D" id="1.20.5.4130">
    <property type="match status" value="1"/>
</dbReference>
<reference evidence="7" key="1">
    <citation type="submission" date="2024-07" db="EMBL/GenBank/DDBJ databases">
        <title>Two chromosome-level genome assemblies of Korean endemic species Abeliophyllum distichum and Forsythia ovata (Oleaceae).</title>
        <authorList>
            <person name="Jang H."/>
        </authorList>
    </citation>
    <scope>NUCLEOTIDE SEQUENCE [LARGE SCALE GENOMIC DNA]</scope>
</reference>
<comment type="caution">
    <text evidence="6">The sequence shown here is derived from an EMBL/GenBank/DDBJ whole genome shotgun (WGS) entry which is preliminary data.</text>
</comment>
<sequence length="119" mass="14243">MNNNDDRIFDLKDQIRTIHQELMFLQSFLTNKEVEKYPQLEEFFIRIRDVAYEVEYIINSFAPVWYLTLRIPQVMEKIQLVSTQFQEKKKMYDAGLQKNAEHLNQQVSLQAPRPYIGDG</sequence>
<keyword evidence="5" id="KW-0547">Nucleotide-binding</keyword>
<evidence type="ECO:0000256" key="4">
    <source>
        <dbReference type="ARBA" id="ARBA00022821"/>
    </source>
</evidence>
<evidence type="ECO:0000256" key="3">
    <source>
        <dbReference type="ARBA" id="ARBA00022737"/>
    </source>
</evidence>
<protein>
    <submittedName>
        <fullName evidence="6">Late blight resistance protein-like protein R1A-3</fullName>
    </submittedName>
</protein>
<dbReference type="GO" id="GO:0006952">
    <property type="term" value="P:defense response"/>
    <property type="evidence" value="ECO:0007669"/>
    <property type="project" value="UniProtKB-KW"/>
</dbReference>
<dbReference type="InterPro" id="IPR038005">
    <property type="entry name" value="RX-like_CC"/>
</dbReference>
<dbReference type="EMBL" id="JBFOLJ010000002">
    <property type="protein sequence ID" value="KAL2553322.1"/>
    <property type="molecule type" value="Genomic_DNA"/>
</dbReference>
<dbReference type="CDD" id="cd14798">
    <property type="entry name" value="RX-CC_like"/>
    <property type="match status" value="1"/>
</dbReference>
<gene>
    <name evidence="6" type="ORF">Fot_06941</name>
</gene>
<keyword evidence="4" id="KW-0611">Plant defense</keyword>
<dbReference type="GO" id="GO:0005524">
    <property type="term" value="F:ATP binding"/>
    <property type="evidence" value="ECO:0007669"/>
    <property type="project" value="UniProtKB-KW"/>
</dbReference>
<keyword evidence="3" id="KW-0677">Repeat</keyword>
<dbReference type="Proteomes" id="UP001604277">
    <property type="component" value="Unassembled WGS sequence"/>
</dbReference>
<name>A0ABD1WUR3_9LAMI</name>